<gene>
    <name evidence="1" type="ORF">I4I81_18440</name>
</gene>
<organism evidence="1 2">
    <name type="scientific">Pseudonocardia abyssalis</name>
    <dbReference type="NCBI Taxonomy" id="2792008"/>
    <lineage>
        <taxon>Bacteria</taxon>
        <taxon>Bacillati</taxon>
        <taxon>Actinomycetota</taxon>
        <taxon>Actinomycetes</taxon>
        <taxon>Pseudonocardiales</taxon>
        <taxon>Pseudonocardiaceae</taxon>
        <taxon>Pseudonocardia</taxon>
    </lineage>
</organism>
<dbReference type="EMBL" id="JADQDK010000001">
    <property type="protein sequence ID" value="MBW0136231.1"/>
    <property type="molecule type" value="Genomic_DNA"/>
</dbReference>
<evidence type="ECO:0000313" key="1">
    <source>
        <dbReference type="EMBL" id="MBW0136231.1"/>
    </source>
</evidence>
<dbReference type="RefSeq" id="WP_218603524.1">
    <property type="nucleotide sequence ID" value="NZ_JADQDJ010000136.1"/>
</dbReference>
<evidence type="ECO:0008006" key="3">
    <source>
        <dbReference type="Google" id="ProtNLM"/>
    </source>
</evidence>
<accession>A0ABS6UVF3</accession>
<reference evidence="1 2" key="1">
    <citation type="submission" date="2020-11" db="EMBL/GenBank/DDBJ databases">
        <title>Pseudonocardia abyssalis sp. nov. and Pseudonocardia oceani sp. nov., description and phylogenomic analysis of two novel actinomycetes isolated from the deep Southern Ocean.</title>
        <authorList>
            <person name="Parra J."/>
        </authorList>
    </citation>
    <scope>NUCLEOTIDE SEQUENCE [LARGE SCALE GENOMIC DNA]</scope>
    <source>
        <strain evidence="1 2">KRD-168</strain>
    </source>
</reference>
<evidence type="ECO:0000313" key="2">
    <source>
        <dbReference type="Proteomes" id="UP000694287"/>
    </source>
</evidence>
<name>A0ABS6UVF3_9PSEU</name>
<dbReference type="Proteomes" id="UP000694287">
    <property type="component" value="Unassembled WGS sequence"/>
</dbReference>
<comment type="caution">
    <text evidence="1">The sequence shown here is derived from an EMBL/GenBank/DDBJ whole genome shotgun (WGS) entry which is preliminary data.</text>
</comment>
<sequence length="305" mass="33305">MSIPPLTLRRELLGAGWTSAEVQRMRQSGVLSPVRRGSYVRPLDPQPDTPEAQHLLLIRATLPHLAPGWVLSHTSAAVALGLPVWGQDLTRVHVSRDGSGGGRLTRGVHRHVSPLVEEEVTVVDGLRVTTPARTVTDVARTVPFEQAVVVADAALAMLPLDRPALLAAQTRAELWRGAPQALRAIRFADGGAGSPGESRSRVAMHRAGLPPPVLQYEIRTGDGAVVGRVDFAWPQLRTVGEFDGRIKYGRLLDPGRSVGDVLFEEKVREDAIRACGWRMARWIWRDIGSFDPVATRLRQFFTTGG</sequence>
<protein>
    <recommendedName>
        <fullName evidence="3">Transcriptional regulator, AbiEi antitoxin, Type IV TA system</fullName>
    </recommendedName>
</protein>
<keyword evidence="2" id="KW-1185">Reference proteome</keyword>
<proteinExistence type="predicted"/>